<evidence type="ECO:0000259" key="4">
    <source>
        <dbReference type="PROSITE" id="PS50956"/>
    </source>
</evidence>
<dbReference type="InterPro" id="IPR036388">
    <property type="entry name" value="WH-like_DNA-bd_sf"/>
</dbReference>
<keyword evidence="2" id="KW-0238">DNA-binding</keyword>
<dbReference type="InterPro" id="IPR000485">
    <property type="entry name" value="AsnC-type_HTH_dom"/>
</dbReference>
<keyword evidence="1" id="KW-0805">Transcription regulation</keyword>
<dbReference type="AlphaFoldDB" id="A0A812ETH7"/>
<evidence type="ECO:0000313" key="5">
    <source>
        <dbReference type="EMBL" id="CAE6486375.1"/>
    </source>
</evidence>
<dbReference type="EMBL" id="CAJNAQ010000002">
    <property type="protein sequence ID" value="CAE6486375.1"/>
    <property type="molecule type" value="Genomic_DNA"/>
</dbReference>
<feature type="domain" description="HTH asnC-type" evidence="4">
    <location>
        <begin position="5"/>
        <end position="74"/>
    </location>
</feature>
<protein>
    <submittedName>
        <fullName evidence="5">Putative transcriptional regulator, AsnC family</fullName>
    </submittedName>
</protein>
<proteinExistence type="predicted"/>
<dbReference type="GO" id="GO:0043565">
    <property type="term" value="F:sequence-specific DNA binding"/>
    <property type="evidence" value="ECO:0007669"/>
    <property type="project" value="InterPro"/>
</dbReference>
<sequence>MPFRLDTIDVAVLQSLLADGRKSFRQISRETKISTPTVKARYERLVRIGLIKAVVPLIDTGLLEKNTVKKLDYVRQKAIHNHSVKFDKDMLVKMACDYCEGPVHEKPHILKVGNFERFFCCPSCRTLYKEKYKYKIQSLSAASV</sequence>
<dbReference type="Pfam" id="PF13412">
    <property type="entry name" value="HTH_24"/>
    <property type="match status" value="1"/>
</dbReference>
<keyword evidence="3" id="KW-0804">Transcription</keyword>
<comment type="caution">
    <text evidence="5">The sequence shown here is derived from an EMBL/GenBank/DDBJ whole genome shotgun (WGS) entry which is preliminary data.</text>
</comment>
<evidence type="ECO:0000313" key="6">
    <source>
        <dbReference type="Proteomes" id="UP000655759"/>
    </source>
</evidence>
<dbReference type="SMART" id="SM00344">
    <property type="entry name" value="HTH_ASNC"/>
    <property type="match status" value="1"/>
</dbReference>
<reference evidence="5" key="1">
    <citation type="submission" date="2021-02" db="EMBL/GenBank/DDBJ databases">
        <authorList>
            <person name="Han P."/>
        </authorList>
    </citation>
    <scope>NUCLEOTIDE SEQUENCE</scope>
    <source>
        <strain evidence="5">Candidatus Nitrosotenuis uzonensis 5A</strain>
    </source>
</reference>
<dbReference type="Pfam" id="PF08394">
    <property type="entry name" value="Arc_trans_TRASH"/>
    <property type="match status" value="1"/>
</dbReference>
<dbReference type="PANTHER" id="PTHR30154:SF34">
    <property type="entry name" value="TRANSCRIPTIONAL REGULATOR AZLB"/>
    <property type="match status" value="1"/>
</dbReference>
<dbReference type="PRINTS" id="PR00033">
    <property type="entry name" value="HTHASNC"/>
</dbReference>
<organism evidence="5 6">
    <name type="scientific">Candidatus Nitrosotenuis uzonensis</name>
    <dbReference type="NCBI Taxonomy" id="1407055"/>
    <lineage>
        <taxon>Archaea</taxon>
        <taxon>Nitrososphaerota</taxon>
        <taxon>Candidatus Nitrosotenuis</taxon>
    </lineage>
</organism>
<dbReference type="InterPro" id="IPR019888">
    <property type="entry name" value="Tscrpt_reg_AsnC-like"/>
</dbReference>
<evidence type="ECO:0000256" key="3">
    <source>
        <dbReference type="ARBA" id="ARBA00023163"/>
    </source>
</evidence>
<dbReference type="RefSeq" id="WP_205097759.1">
    <property type="nucleotide sequence ID" value="NZ_CAJNAQ010000002.1"/>
</dbReference>
<dbReference type="InterPro" id="IPR013603">
    <property type="entry name" value="TRASH_TR_C_prok"/>
</dbReference>
<dbReference type="Gene3D" id="1.10.10.10">
    <property type="entry name" value="Winged helix-like DNA-binding domain superfamily/Winged helix DNA-binding domain"/>
    <property type="match status" value="1"/>
</dbReference>
<dbReference type="InterPro" id="IPR036390">
    <property type="entry name" value="WH_DNA-bd_sf"/>
</dbReference>
<name>A0A812ETH7_9ARCH</name>
<dbReference type="SUPFAM" id="SSF46785">
    <property type="entry name" value="Winged helix' DNA-binding domain"/>
    <property type="match status" value="1"/>
</dbReference>
<accession>A0A812ETH7</accession>
<dbReference type="Proteomes" id="UP000655759">
    <property type="component" value="Unassembled WGS sequence"/>
</dbReference>
<dbReference type="PROSITE" id="PS50956">
    <property type="entry name" value="HTH_ASNC_2"/>
    <property type="match status" value="1"/>
</dbReference>
<evidence type="ECO:0000256" key="2">
    <source>
        <dbReference type="ARBA" id="ARBA00023125"/>
    </source>
</evidence>
<dbReference type="GO" id="GO:0043200">
    <property type="term" value="P:response to amino acid"/>
    <property type="evidence" value="ECO:0007669"/>
    <property type="project" value="TreeGrafter"/>
</dbReference>
<gene>
    <name evidence="5" type="ORF">NUZ5A_20132</name>
</gene>
<dbReference type="GO" id="GO:0005829">
    <property type="term" value="C:cytosol"/>
    <property type="evidence" value="ECO:0007669"/>
    <property type="project" value="TreeGrafter"/>
</dbReference>
<dbReference type="PANTHER" id="PTHR30154">
    <property type="entry name" value="LEUCINE-RESPONSIVE REGULATORY PROTEIN"/>
    <property type="match status" value="1"/>
</dbReference>
<evidence type="ECO:0000256" key="1">
    <source>
        <dbReference type="ARBA" id="ARBA00023015"/>
    </source>
</evidence>